<comment type="caution">
    <text evidence="2">The sequence shown here is derived from an EMBL/GenBank/DDBJ whole genome shotgun (WGS) entry which is preliminary data.</text>
</comment>
<evidence type="ECO:0000313" key="3">
    <source>
        <dbReference type="Proteomes" id="UP000886721"/>
    </source>
</evidence>
<proteinExistence type="predicted"/>
<keyword evidence="1" id="KW-0812">Transmembrane</keyword>
<feature type="transmembrane region" description="Helical" evidence="1">
    <location>
        <begin position="16"/>
        <end position="37"/>
    </location>
</feature>
<keyword evidence="1" id="KW-0472">Membrane</keyword>
<sequence length="165" mass="18196">MKVINNKAKTSSVDRIFTIMRGLLILSPFVALGYLTVDSARAGGVADWQTIIGSNPNNTVMFIVAMMNPFIAYLLGFVKDHLNMGDYDYGMLNLILMVVAEVMLQNFIYALGIAFLTYKCSKVYQAPIKGCLKRKIGNHLFRDISGSIVVLALAGLCMFAMLRLG</sequence>
<name>A0A9D2B8G6_9FIRM</name>
<feature type="transmembrane region" description="Helical" evidence="1">
    <location>
        <begin position="90"/>
        <end position="118"/>
    </location>
</feature>
<dbReference type="EMBL" id="DXEM01000006">
    <property type="protein sequence ID" value="HIX66838.1"/>
    <property type="molecule type" value="Genomic_DNA"/>
</dbReference>
<gene>
    <name evidence="2" type="ORF">H9735_01780</name>
</gene>
<feature type="transmembrane region" description="Helical" evidence="1">
    <location>
        <begin position="58"/>
        <end position="78"/>
    </location>
</feature>
<protein>
    <submittedName>
        <fullName evidence="2">Uncharacterized protein</fullName>
    </submittedName>
</protein>
<dbReference type="Proteomes" id="UP000886721">
    <property type="component" value="Unassembled WGS sequence"/>
</dbReference>
<accession>A0A9D2B8G6</accession>
<organism evidence="2 3">
    <name type="scientific">Candidatus Anaerostipes excrementavium</name>
    <dbReference type="NCBI Taxonomy" id="2838463"/>
    <lineage>
        <taxon>Bacteria</taxon>
        <taxon>Bacillati</taxon>
        <taxon>Bacillota</taxon>
        <taxon>Clostridia</taxon>
        <taxon>Lachnospirales</taxon>
        <taxon>Lachnospiraceae</taxon>
        <taxon>Anaerostipes</taxon>
    </lineage>
</organism>
<dbReference type="AlphaFoldDB" id="A0A9D2B8G6"/>
<reference evidence="2" key="1">
    <citation type="journal article" date="2021" name="PeerJ">
        <title>Extensive microbial diversity within the chicken gut microbiome revealed by metagenomics and culture.</title>
        <authorList>
            <person name="Gilroy R."/>
            <person name="Ravi A."/>
            <person name="Getino M."/>
            <person name="Pursley I."/>
            <person name="Horton D.L."/>
            <person name="Alikhan N.F."/>
            <person name="Baker D."/>
            <person name="Gharbi K."/>
            <person name="Hall N."/>
            <person name="Watson M."/>
            <person name="Adriaenssens E.M."/>
            <person name="Foster-Nyarko E."/>
            <person name="Jarju S."/>
            <person name="Secka A."/>
            <person name="Antonio M."/>
            <person name="Oren A."/>
            <person name="Chaudhuri R.R."/>
            <person name="La Ragione R."/>
            <person name="Hildebrand F."/>
            <person name="Pallen M.J."/>
        </authorList>
    </citation>
    <scope>NUCLEOTIDE SEQUENCE</scope>
    <source>
        <strain evidence="2">CHK191-13928</strain>
    </source>
</reference>
<evidence type="ECO:0000313" key="2">
    <source>
        <dbReference type="EMBL" id="HIX66838.1"/>
    </source>
</evidence>
<keyword evidence="1" id="KW-1133">Transmembrane helix</keyword>
<evidence type="ECO:0000256" key="1">
    <source>
        <dbReference type="SAM" id="Phobius"/>
    </source>
</evidence>
<reference evidence="2" key="2">
    <citation type="submission" date="2021-04" db="EMBL/GenBank/DDBJ databases">
        <authorList>
            <person name="Gilroy R."/>
        </authorList>
    </citation>
    <scope>NUCLEOTIDE SEQUENCE</scope>
    <source>
        <strain evidence="2">CHK191-13928</strain>
    </source>
</reference>
<feature type="transmembrane region" description="Helical" evidence="1">
    <location>
        <begin position="139"/>
        <end position="162"/>
    </location>
</feature>